<dbReference type="AlphaFoldDB" id="A0A0C9RWA9"/>
<evidence type="ECO:0000256" key="1">
    <source>
        <dbReference type="SAM" id="MobiDB-lite"/>
    </source>
</evidence>
<name>A0A0C9RWA9_AMBAM</name>
<evidence type="ECO:0000313" key="3">
    <source>
        <dbReference type="EMBL" id="JAG91871.1"/>
    </source>
</evidence>
<feature type="region of interest" description="Disordered" evidence="1">
    <location>
        <begin position="93"/>
        <end position="115"/>
    </location>
</feature>
<reference evidence="3" key="1">
    <citation type="journal article" date="2015" name="PLoS ONE">
        <title>An Insight into the Sialome of the Lone Star Tick, Amblyomma americanum, with a Glimpse on Its Time Dependent Gene Expression.</title>
        <authorList>
            <person name="Karim S."/>
            <person name="Ribeiro J.M."/>
        </authorList>
    </citation>
    <scope>NUCLEOTIDE SEQUENCE</scope>
    <source>
        <tissue evidence="3">Salivary gland</tissue>
    </source>
</reference>
<feature type="transmembrane region" description="Helical" evidence="2">
    <location>
        <begin position="6"/>
        <end position="25"/>
    </location>
</feature>
<proteinExistence type="evidence at transcript level"/>
<feature type="compositionally biased region" description="Polar residues" evidence="1">
    <location>
        <begin position="101"/>
        <end position="115"/>
    </location>
</feature>
<feature type="non-terminal residue" evidence="3">
    <location>
        <position position="115"/>
    </location>
</feature>
<keyword evidence="2" id="KW-0812">Transmembrane</keyword>
<dbReference type="EMBL" id="GBZX01000869">
    <property type="protein sequence ID" value="JAG91871.1"/>
    <property type="molecule type" value="mRNA"/>
</dbReference>
<keyword evidence="2" id="KW-1133">Transmembrane helix</keyword>
<feature type="transmembrane region" description="Helical" evidence="2">
    <location>
        <begin position="30"/>
        <end position="50"/>
    </location>
</feature>
<evidence type="ECO:0000256" key="2">
    <source>
        <dbReference type="SAM" id="Phobius"/>
    </source>
</evidence>
<keyword evidence="2" id="KW-0472">Membrane</keyword>
<protein>
    <submittedName>
        <fullName evidence="3">Uncharacterized protein</fullName>
    </submittedName>
</protein>
<sequence>MVPIVVSVVAVFIIVACVVIIRIVAIMINIVGAIVIVIVASVIIIMNSAFRGFACHLLPIRTLTAPSMTRPKQALLLSSLVETLTSSQYTQARSSIGDWASQPSARSSTGSCVDR</sequence>
<organism evidence="3">
    <name type="scientific">Amblyomma americanum</name>
    <name type="common">Lone star tick</name>
    <dbReference type="NCBI Taxonomy" id="6943"/>
    <lineage>
        <taxon>Eukaryota</taxon>
        <taxon>Metazoa</taxon>
        <taxon>Ecdysozoa</taxon>
        <taxon>Arthropoda</taxon>
        <taxon>Chelicerata</taxon>
        <taxon>Arachnida</taxon>
        <taxon>Acari</taxon>
        <taxon>Parasitiformes</taxon>
        <taxon>Ixodida</taxon>
        <taxon>Ixodoidea</taxon>
        <taxon>Ixodidae</taxon>
        <taxon>Amblyomminae</taxon>
        <taxon>Amblyomma</taxon>
    </lineage>
</organism>
<accession>A0A0C9RWA9</accession>